<dbReference type="RefSeq" id="WP_308808495.1">
    <property type="nucleotide sequence ID" value="NZ_BMAQ01000048.1"/>
</dbReference>
<evidence type="ECO:0000256" key="7">
    <source>
        <dbReference type="ARBA" id="ARBA00032230"/>
    </source>
</evidence>
<dbReference type="EC" id="3.2.1.23" evidence="3 8"/>
<organism evidence="10 11">
    <name type="scientific">Insulibacter thermoxylanivorax</name>
    <dbReference type="NCBI Taxonomy" id="2749268"/>
    <lineage>
        <taxon>Bacteria</taxon>
        <taxon>Bacillati</taxon>
        <taxon>Bacillota</taxon>
        <taxon>Bacilli</taxon>
        <taxon>Bacillales</taxon>
        <taxon>Paenibacillaceae</taxon>
        <taxon>Insulibacter</taxon>
    </lineage>
</organism>
<dbReference type="Gene3D" id="2.60.120.260">
    <property type="entry name" value="Galactose-binding domain-like"/>
    <property type="match status" value="1"/>
</dbReference>
<reference evidence="10" key="1">
    <citation type="submission" date="2020-08" db="EMBL/GenBank/DDBJ databases">
        <authorList>
            <person name="Uke A."/>
            <person name="Chhe C."/>
            <person name="Baramee S."/>
            <person name="Kosugi A."/>
        </authorList>
    </citation>
    <scope>NUCLEOTIDE SEQUENCE</scope>
    <source>
        <strain evidence="10">DA-C8</strain>
    </source>
</reference>
<gene>
    <name evidence="10" type="primary">lacZ</name>
    <name evidence="10" type="ORF">PRECH8_28110</name>
</gene>
<keyword evidence="6 8" id="KW-0326">Glycosidase</keyword>
<dbReference type="InterPro" id="IPR006103">
    <property type="entry name" value="Glyco_hydro_2_cat"/>
</dbReference>
<feature type="domain" description="Beta galactosidase small chain/" evidence="9">
    <location>
        <begin position="767"/>
        <end position="1019"/>
    </location>
</feature>
<dbReference type="PRINTS" id="PR00132">
    <property type="entry name" value="GLHYDRLASE2"/>
</dbReference>
<evidence type="ECO:0000259" key="9">
    <source>
        <dbReference type="SMART" id="SM01038"/>
    </source>
</evidence>
<sequence>MKKKWTYQPPANGYPEWNNNPEIFELNRMEPHASFTPYDTVDEALAGKRWQSRRIMSLNGTWRFAFAPNPDSRIKDFYKMDYDTSGWDEITVPGNWQLQGYDYPQYTNTEYPWSRKDKIKPPYAPTNYNPVGSYVRTFRIPESWGDDPVFISFQGVESAFYVWLNGEFVGYSEDSFTPAEFDLTPYLQEGENKLAVEVYRWCDGSWLEDQDFWRLSGIFRDVFLYSRAPVHIYDTKILVDLDEEYRDAELTVRTKVLKYANIRSQDVTLRIALYDDQRQAVPGVQAEAKIHLNGSDLHEVEVTIPVPNPRKWSAEDPNLYICVLTLTDGSGNLLEAISQRVGFRKFELRDGLMKLNGKRIVFKGVNRHEFNCRTGRAISWEDMEADIRLMKAHNINAVRTSHYPNHPYWYDLCDEYGLYVIDETNLETHGLWRYGQKALEDTIPGSRPEWTANVLDRAKSMYERDKNHPSILLWSLGNESFGGDNFLKMHEYFHSEDPTRLVHYEGVVHWRESEAASDIESQMYTRPDQLEWFARHNTRKPIILCEYSHAMGNSCGGLHKYWELFDKYPILQGGFIWDWIDQSLIAKTEDGTEYFAYGGDFGEEPNSGNFCGNGLLFADRSITPKLYEVKRCYQNIKFSAKDWHKQTFSVKNEHLFIGLSRYVLWWELLANGEPIQRGELKVDAAPGEEAVVHIPYNCPQGSTADQEMVLTLSLVQREDADWAPQGHEVAFEQFILPMLGEAEVVEQPCPEEAAGPLGVQDTSEEWIITGDGFSLVFNKASGALTSYAVHGKQLLRSPLIPNFWRAMTDNDRGNRLHERSAVWRDAGERRVLRKLALQKRAGHVRVHTVYSLPSAGDSLCTLVYDIYADGRIELDYALDPAAGMPELPEVGLLFAMDGAFDTLSWYGKGPHETYWDRQLGAKLGRYTGKVADQLMPYLRPQESGNKVEVREASITDAAGSGLRITGQPKFEWNVLPYTPWELEEHDHGYKLPASDKSVVRIIAHQSGVGGDDSWGGAAA</sequence>
<dbReference type="InterPro" id="IPR013783">
    <property type="entry name" value="Ig-like_fold"/>
</dbReference>
<evidence type="ECO:0000313" key="11">
    <source>
        <dbReference type="Proteomes" id="UP000654993"/>
    </source>
</evidence>
<dbReference type="InterPro" id="IPR008979">
    <property type="entry name" value="Galactose-bd-like_sf"/>
</dbReference>
<dbReference type="InterPro" id="IPR006101">
    <property type="entry name" value="Glyco_hydro_2"/>
</dbReference>
<dbReference type="PANTHER" id="PTHR46323:SF2">
    <property type="entry name" value="BETA-GALACTOSIDASE"/>
    <property type="match status" value="1"/>
</dbReference>
<dbReference type="Pfam" id="PF00703">
    <property type="entry name" value="Glyco_hydro_2"/>
    <property type="match status" value="1"/>
</dbReference>
<dbReference type="Gene3D" id="2.60.40.10">
    <property type="entry name" value="Immunoglobulins"/>
    <property type="match status" value="2"/>
</dbReference>
<evidence type="ECO:0000256" key="8">
    <source>
        <dbReference type="RuleBase" id="RU361154"/>
    </source>
</evidence>
<dbReference type="InterPro" id="IPR023232">
    <property type="entry name" value="Glyco_hydro_2_AS"/>
</dbReference>
<comment type="similarity">
    <text evidence="2 8">Belongs to the glycosyl hydrolase 2 family.</text>
</comment>
<dbReference type="InterPro" id="IPR006104">
    <property type="entry name" value="Glyco_hydro_2_N"/>
</dbReference>
<evidence type="ECO:0000256" key="1">
    <source>
        <dbReference type="ARBA" id="ARBA00001412"/>
    </source>
</evidence>
<dbReference type="SUPFAM" id="SSF74650">
    <property type="entry name" value="Galactose mutarotase-like"/>
    <property type="match status" value="1"/>
</dbReference>
<dbReference type="SUPFAM" id="SSF49303">
    <property type="entry name" value="beta-Galactosidase/glucuronidase domain"/>
    <property type="match status" value="2"/>
</dbReference>
<dbReference type="SMART" id="SM01038">
    <property type="entry name" value="Bgal_small_N"/>
    <property type="match status" value="1"/>
</dbReference>
<keyword evidence="5 8" id="KW-0378">Hydrolase</keyword>
<evidence type="ECO:0000256" key="3">
    <source>
        <dbReference type="ARBA" id="ARBA00012756"/>
    </source>
</evidence>
<dbReference type="Gene3D" id="2.70.98.10">
    <property type="match status" value="1"/>
</dbReference>
<dbReference type="EMBL" id="BMAQ01000048">
    <property type="protein sequence ID" value="GFR39515.1"/>
    <property type="molecule type" value="Genomic_DNA"/>
</dbReference>
<dbReference type="InterPro" id="IPR004199">
    <property type="entry name" value="B-gal_small/dom_5"/>
</dbReference>
<evidence type="ECO:0000313" key="10">
    <source>
        <dbReference type="EMBL" id="GFR39515.1"/>
    </source>
</evidence>
<comment type="caution">
    <text evidence="10">The sequence shown here is derived from an EMBL/GenBank/DDBJ whole genome shotgun (WGS) entry which is preliminary data.</text>
</comment>
<dbReference type="GO" id="GO:0009341">
    <property type="term" value="C:beta-galactosidase complex"/>
    <property type="evidence" value="ECO:0007669"/>
    <property type="project" value="InterPro"/>
</dbReference>
<protein>
    <recommendedName>
        <fullName evidence="4 8">Beta-galactosidase</fullName>
        <ecNumber evidence="3 8">3.2.1.23</ecNumber>
    </recommendedName>
    <alternativeName>
        <fullName evidence="7 8">Lactase</fullName>
    </alternativeName>
</protein>
<dbReference type="InterPro" id="IPR036156">
    <property type="entry name" value="Beta-gal/glucu_dom_sf"/>
</dbReference>
<dbReference type="Gene3D" id="3.20.20.80">
    <property type="entry name" value="Glycosidases"/>
    <property type="match status" value="1"/>
</dbReference>
<dbReference type="SUPFAM" id="SSF51445">
    <property type="entry name" value="(Trans)glycosidases"/>
    <property type="match status" value="1"/>
</dbReference>
<dbReference type="InterPro" id="IPR014718">
    <property type="entry name" value="GH-type_carb-bd"/>
</dbReference>
<dbReference type="InterPro" id="IPR023230">
    <property type="entry name" value="Glyco_hydro_2_CS"/>
</dbReference>
<dbReference type="PROSITE" id="PS00719">
    <property type="entry name" value="GLYCOSYL_HYDROL_F2_1"/>
    <property type="match status" value="1"/>
</dbReference>
<dbReference type="InterPro" id="IPR050347">
    <property type="entry name" value="Bact_Beta-galactosidase"/>
</dbReference>
<dbReference type="Pfam" id="PF02837">
    <property type="entry name" value="Glyco_hydro_2_N"/>
    <property type="match status" value="1"/>
</dbReference>
<reference evidence="10" key="2">
    <citation type="journal article" date="2021" name="Data Brief">
        <title>Draft genome sequence data of the facultative, thermophilic, xylanolytic bacterium Paenibacillus sp. strain DA-C8.</title>
        <authorList>
            <person name="Chhe C."/>
            <person name="Uke A."/>
            <person name="Baramee S."/>
            <person name="Ungkulpasvich U."/>
            <person name="Tachaapaikoon C."/>
            <person name="Pason P."/>
            <person name="Waeonukul R."/>
            <person name="Ratanakhanokchai K."/>
            <person name="Kosugi A."/>
        </authorList>
    </citation>
    <scope>NUCLEOTIDE SEQUENCE</scope>
    <source>
        <strain evidence="10">DA-C8</strain>
    </source>
</reference>
<evidence type="ECO:0000256" key="6">
    <source>
        <dbReference type="ARBA" id="ARBA00023295"/>
    </source>
</evidence>
<dbReference type="PANTHER" id="PTHR46323">
    <property type="entry name" value="BETA-GALACTOSIDASE"/>
    <property type="match status" value="1"/>
</dbReference>
<comment type="catalytic activity">
    <reaction evidence="1 8">
        <text>Hydrolysis of terminal non-reducing beta-D-galactose residues in beta-D-galactosides.</text>
        <dbReference type="EC" id="3.2.1.23"/>
    </reaction>
</comment>
<evidence type="ECO:0000256" key="2">
    <source>
        <dbReference type="ARBA" id="ARBA00007401"/>
    </source>
</evidence>
<name>A0A916VIM6_9BACL</name>
<dbReference type="InterPro" id="IPR017853">
    <property type="entry name" value="GH"/>
</dbReference>
<dbReference type="GO" id="GO:0004565">
    <property type="term" value="F:beta-galactosidase activity"/>
    <property type="evidence" value="ECO:0007669"/>
    <property type="project" value="UniProtKB-EC"/>
</dbReference>
<accession>A0A916VIM6</accession>
<dbReference type="InterPro" id="IPR006102">
    <property type="entry name" value="Ig-like_GH2"/>
</dbReference>
<dbReference type="GO" id="GO:0030246">
    <property type="term" value="F:carbohydrate binding"/>
    <property type="evidence" value="ECO:0007669"/>
    <property type="project" value="InterPro"/>
</dbReference>
<dbReference type="GO" id="GO:0005990">
    <property type="term" value="P:lactose catabolic process"/>
    <property type="evidence" value="ECO:0007669"/>
    <property type="project" value="TreeGrafter"/>
</dbReference>
<dbReference type="Pfam" id="PF02836">
    <property type="entry name" value="Glyco_hydro_2_C"/>
    <property type="match status" value="1"/>
</dbReference>
<dbReference type="PROSITE" id="PS00608">
    <property type="entry name" value="GLYCOSYL_HYDROL_F2_2"/>
    <property type="match status" value="1"/>
</dbReference>
<evidence type="ECO:0000256" key="4">
    <source>
        <dbReference type="ARBA" id="ARBA00013303"/>
    </source>
</evidence>
<keyword evidence="11" id="KW-1185">Reference proteome</keyword>
<dbReference type="SUPFAM" id="SSF49785">
    <property type="entry name" value="Galactose-binding domain-like"/>
    <property type="match status" value="1"/>
</dbReference>
<dbReference type="AlphaFoldDB" id="A0A916VIM6"/>
<proteinExistence type="inferred from homology"/>
<dbReference type="InterPro" id="IPR011013">
    <property type="entry name" value="Gal_mutarotase_sf_dom"/>
</dbReference>
<evidence type="ECO:0000256" key="5">
    <source>
        <dbReference type="ARBA" id="ARBA00022801"/>
    </source>
</evidence>
<dbReference type="Proteomes" id="UP000654993">
    <property type="component" value="Unassembled WGS sequence"/>
</dbReference>
<dbReference type="Pfam" id="PF02929">
    <property type="entry name" value="Bgal_small_N"/>
    <property type="match status" value="1"/>
</dbReference>
<dbReference type="FunFam" id="3.20.20.80:FF:000018">
    <property type="entry name" value="Beta-galactosidase"/>
    <property type="match status" value="1"/>
</dbReference>
<dbReference type="InterPro" id="IPR032312">
    <property type="entry name" value="LacZ_4"/>
</dbReference>
<dbReference type="Pfam" id="PF16353">
    <property type="entry name" value="LacZ_4"/>
    <property type="match status" value="1"/>
</dbReference>